<keyword evidence="2" id="KW-1133">Transmembrane helix</keyword>
<reference evidence="3 4" key="1">
    <citation type="submission" date="2020-08" db="EMBL/GenBank/DDBJ databases">
        <authorList>
            <person name="Ramaprasad A."/>
        </authorList>
    </citation>
    <scope>NUCLEOTIDE SEQUENCE [LARGE SCALE GENOMIC DNA]</scope>
</reference>
<dbReference type="InterPro" id="IPR002347">
    <property type="entry name" value="SDR_fam"/>
</dbReference>
<dbReference type="EMBL" id="LR865389">
    <property type="protein sequence ID" value="CAD2095383.1"/>
    <property type="molecule type" value="Genomic_DNA"/>
</dbReference>
<evidence type="ECO:0000256" key="1">
    <source>
        <dbReference type="ARBA" id="ARBA00023002"/>
    </source>
</evidence>
<dbReference type="AlphaFoldDB" id="A0A6V7SAA2"/>
<sequence length="389" mass="44830">MEIKNKSKSFIAVVLTDPSLRRLIFFTVTSLIICFLPIYKAIRYIIVKEYGGLSPFNAILYHCITNIIVIIIFYLVLLKKNIGGTTKEVIINRLKLKGKCVIVTGGYRGIGLAAVQEFLKYECHVVLACRSISHMDFVRANLLKKHPDAKIYCVELDLGSYKSIESCANYILKSFPKIDIIVNNAGFLNTKLEYINGLESTFFINYYGHFYLINLLYNRILTSGTLIVNLSSIAHSLLKESDVDYGFIYENNNDNCSKSNLLYRKEYNFSKLCMLYYSQQLQKRFEMQKSEACSVSINPGLVKSEFFRYEQSWFRAMCKNFAFPKTTLQGAQTILYVCLLDRRELAKGSYYSDCKLDYVRHYAKDIKKSEVKKMNPLKHAIIHVCVCLL</sequence>
<organism evidence="3 4">
    <name type="scientific">Plasmodium vinckei brucechwatti</name>
    <dbReference type="NCBI Taxonomy" id="119398"/>
    <lineage>
        <taxon>Eukaryota</taxon>
        <taxon>Sar</taxon>
        <taxon>Alveolata</taxon>
        <taxon>Apicomplexa</taxon>
        <taxon>Aconoidasida</taxon>
        <taxon>Haemosporida</taxon>
        <taxon>Plasmodiidae</taxon>
        <taxon>Plasmodium</taxon>
        <taxon>Plasmodium (Vinckeia)</taxon>
    </lineage>
</organism>
<evidence type="ECO:0000256" key="2">
    <source>
        <dbReference type="SAM" id="Phobius"/>
    </source>
</evidence>
<dbReference type="Gene3D" id="3.40.50.720">
    <property type="entry name" value="NAD(P)-binding Rossmann-like Domain"/>
    <property type="match status" value="1"/>
</dbReference>
<dbReference type="InterPro" id="IPR036291">
    <property type="entry name" value="NAD(P)-bd_dom_sf"/>
</dbReference>
<feature type="transmembrane region" description="Helical" evidence="2">
    <location>
        <begin position="20"/>
        <end position="39"/>
    </location>
</feature>
<dbReference type="PANTHER" id="PTHR43157">
    <property type="entry name" value="PHOSPHATIDYLINOSITOL-GLYCAN BIOSYNTHESIS CLASS F PROTEIN-RELATED"/>
    <property type="match status" value="1"/>
</dbReference>
<keyword evidence="2" id="KW-0472">Membrane</keyword>
<dbReference type="PANTHER" id="PTHR43157:SF31">
    <property type="entry name" value="PHOSPHATIDYLINOSITOL-GLYCAN BIOSYNTHESIS CLASS F PROTEIN"/>
    <property type="match status" value="1"/>
</dbReference>
<gene>
    <name evidence="3" type="ORF">PVBDA_1102540</name>
</gene>
<dbReference type="Pfam" id="PF00106">
    <property type="entry name" value="adh_short"/>
    <property type="match status" value="1"/>
</dbReference>
<feature type="transmembrane region" description="Helical" evidence="2">
    <location>
        <begin position="59"/>
        <end position="78"/>
    </location>
</feature>
<keyword evidence="2" id="KW-0812">Transmembrane</keyword>
<name>A0A6V7SAA2_PLAVN</name>
<dbReference type="Proteomes" id="UP000515550">
    <property type="component" value="Chromosome PVBDA_11"/>
</dbReference>
<keyword evidence="1" id="KW-0560">Oxidoreductase</keyword>
<evidence type="ECO:0000313" key="4">
    <source>
        <dbReference type="Proteomes" id="UP000515550"/>
    </source>
</evidence>
<dbReference type="SUPFAM" id="SSF51735">
    <property type="entry name" value="NAD(P)-binding Rossmann-fold domains"/>
    <property type="match status" value="1"/>
</dbReference>
<dbReference type="PRINTS" id="PR00081">
    <property type="entry name" value="GDHRDH"/>
</dbReference>
<protein>
    <submittedName>
        <fullName evidence="3">Oxidoreductase, putative</fullName>
    </submittedName>
</protein>
<dbReference type="GO" id="GO:0016491">
    <property type="term" value="F:oxidoreductase activity"/>
    <property type="evidence" value="ECO:0007669"/>
    <property type="project" value="UniProtKB-KW"/>
</dbReference>
<accession>A0A6V7SAA2</accession>
<dbReference type="VEuPathDB" id="PlasmoDB:PVBDA_1102540"/>
<proteinExistence type="predicted"/>
<evidence type="ECO:0000313" key="3">
    <source>
        <dbReference type="EMBL" id="CAD2095383.1"/>
    </source>
</evidence>